<sequence length="471" mass="51810">MTQETKDRIEGIEKQNETERKEHNIKENKMASMPVGKLMLGMAWPAMLSMFIQALYNIVDSIYVAKVSEASLTAVSLAFPIQMLMISVAVGTGVGVNSLIARRLGARRFEEANMAASHGFRIAFINWAVFALFGFFFSKMYMAAYTDSPYILEQGTAYLVIVTVCSLFVFVQVNTEKVLQATGNMLLPMACSLTGAIINIILGYILIFGHFGFPEMGVVGSAVATVVGQFISMCMGLVLLLGKKHEVTVKIRGFKFSGQITKDIYSVGFPSVVMQAIVSVMLFFVNGILAFSETAVAVLGIYFKLNSFIFLPIFGLNQGAMPIIGYNYGAKNRDRLMKTYKLGFKISLVIMCIGTLLFLLLPAQLLLLFDASENMIIIGTPALRIISLCFLPAAFGIMTSTLFQATGHGMLSLWMSLIRQLVGIVPLAFLLTSIGGLALVWWAWPLAEILGTIYCIIFLNRLYKKEISTLS</sequence>
<evidence type="ECO:0000256" key="2">
    <source>
        <dbReference type="ARBA" id="ARBA00004651"/>
    </source>
</evidence>
<dbReference type="InterPro" id="IPR048279">
    <property type="entry name" value="MdtK-like"/>
</dbReference>
<protein>
    <recommendedName>
        <fullName evidence="4">Probable multidrug resistance protein NorM</fullName>
    </recommendedName>
    <alternativeName>
        <fullName evidence="12">Multidrug-efflux transporter</fullName>
    </alternativeName>
</protein>
<comment type="function">
    <text evidence="1">Multidrug efflux pump.</text>
</comment>
<evidence type="ECO:0000256" key="6">
    <source>
        <dbReference type="ARBA" id="ARBA00022449"/>
    </source>
</evidence>
<feature type="transmembrane region" description="Helical" evidence="14">
    <location>
        <begin position="309"/>
        <end position="330"/>
    </location>
</feature>
<feature type="region of interest" description="Disordered" evidence="13">
    <location>
        <begin position="1"/>
        <end position="25"/>
    </location>
</feature>
<dbReference type="PIRSF" id="PIRSF006603">
    <property type="entry name" value="DinF"/>
    <property type="match status" value="1"/>
</dbReference>
<dbReference type="GO" id="GO:0015297">
    <property type="term" value="F:antiporter activity"/>
    <property type="evidence" value="ECO:0007669"/>
    <property type="project" value="UniProtKB-KW"/>
</dbReference>
<reference evidence="15" key="1">
    <citation type="submission" date="2021-02" db="EMBL/GenBank/DDBJ databases">
        <title>Abyssanaerobacter marinus gen.nov., sp., nov, anaerobic bacterium isolated from the Onnuri vent field of Indian Ocean and suggestion of Mogibacteriaceae fam. nov., and proposal of reclassification of ambiguous this family's genus member.</title>
        <authorList>
            <person name="Kim Y.J."/>
            <person name="Yang J.-A."/>
        </authorList>
    </citation>
    <scope>NUCLEOTIDE SEQUENCE</scope>
    <source>
        <strain evidence="15">DSM 2634</strain>
    </source>
</reference>
<keyword evidence="10" id="KW-0406">Ion transport</keyword>
<feature type="transmembrane region" description="Helical" evidence="14">
    <location>
        <begin position="342"/>
        <end position="365"/>
    </location>
</feature>
<feature type="transmembrane region" description="Helical" evidence="14">
    <location>
        <begin position="122"/>
        <end position="144"/>
    </location>
</feature>
<dbReference type="GO" id="GO:0005886">
    <property type="term" value="C:plasma membrane"/>
    <property type="evidence" value="ECO:0007669"/>
    <property type="project" value="UniProtKB-SubCell"/>
</dbReference>
<accession>A0A939D7A9</accession>
<evidence type="ECO:0000313" key="16">
    <source>
        <dbReference type="Proteomes" id="UP000664545"/>
    </source>
</evidence>
<keyword evidence="7" id="KW-1003">Cell membrane</keyword>
<evidence type="ECO:0000313" key="15">
    <source>
        <dbReference type="EMBL" id="MBN7772411.1"/>
    </source>
</evidence>
<keyword evidence="9 14" id="KW-1133">Transmembrane helix</keyword>
<evidence type="ECO:0000256" key="3">
    <source>
        <dbReference type="ARBA" id="ARBA00010199"/>
    </source>
</evidence>
<organism evidence="15 16">
    <name type="scientific">Clostridium aminobutyricum</name>
    <dbReference type="NCBI Taxonomy" id="33953"/>
    <lineage>
        <taxon>Bacteria</taxon>
        <taxon>Bacillati</taxon>
        <taxon>Bacillota</taxon>
        <taxon>Clostridia</taxon>
        <taxon>Eubacteriales</taxon>
        <taxon>Clostridiaceae</taxon>
        <taxon>Clostridium</taxon>
    </lineage>
</organism>
<dbReference type="CDD" id="cd13144">
    <property type="entry name" value="MATE_like_4"/>
    <property type="match status" value="1"/>
</dbReference>
<name>A0A939D7A9_CLOAM</name>
<dbReference type="RefSeq" id="WP_206581217.1">
    <property type="nucleotide sequence ID" value="NZ_JAFJZZ010000001.1"/>
</dbReference>
<evidence type="ECO:0000256" key="8">
    <source>
        <dbReference type="ARBA" id="ARBA00022692"/>
    </source>
</evidence>
<comment type="subcellular location">
    <subcellularLocation>
        <location evidence="2">Cell membrane</location>
        <topology evidence="2">Multi-pass membrane protein</topology>
    </subcellularLocation>
</comment>
<proteinExistence type="inferred from homology"/>
<keyword evidence="8 14" id="KW-0812">Transmembrane</keyword>
<evidence type="ECO:0000256" key="10">
    <source>
        <dbReference type="ARBA" id="ARBA00023065"/>
    </source>
</evidence>
<dbReference type="InterPro" id="IPR002528">
    <property type="entry name" value="MATE_fam"/>
</dbReference>
<dbReference type="Pfam" id="PF01554">
    <property type="entry name" value="MatE"/>
    <property type="match status" value="2"/>
</dbReference>
<feature type="transmembrane region" description="Helical" evidence="14">
    <location>
        <begin position="156"/>
        <end position="173"/>
    </location>
</feature>
<dbReference type="GO" id="GO:0006811">
    <property type="term" value="P:monoatomic ion transport"/>
    <property type="evidence" value="ECO:0007669"/>
    <property type="project" value="UniProtKB-KW"/>
</dbReference>
<evidence type="ECO:0000256" key="7">
    <source>
        <dbReference type="ARBA" id="ARBA00022475"/>
    </source>
</evidence>
<keyword evidence="5" id="KW-0813">Transport</keyword>
<feature type="transmembrane region" description="Helical" evidence="14">
    <location>
        <begin position="417"/>
        <end position="435"/>
    </location>
</feature>
<evidence type="ECO:0000256" key="5">
    <source>
        <dbReference type="ARBA" id="ARBA00022448"/>
    </source>
</evidence>
<keyword evidence="6" id="KW-0050">Antiport</keyword>
<dbReference type="PANTHER" id="PTHR43298">
    <property type="entry name" value="MULTIDRUG RESISTANCE PROTEIN NORM-RELATED"/>
    <property type="match status" value="1"/>
</dbReference>
<feature type="transmembrane region" description="Helical" evidence="14">
    <location>
        <begin position="185"/>
        <end position="207"/>
    </location>
</feature>
<dbReference type="InterPro" id="IPR050222">
    <property type="entry name" value="MATE_MdtK"/>
</dbReference>
<dbReference type="PANTHER" id="PTHR43298:SF2">
    <property type="entry name" value="FMN_FAD EXPORTER YEEO-RELATED"/>
    <property type="match status" value="1"/>
</dbReference>
<feature type="transmembrane region" description="Helical" evidence="14">
    <location>
        <begin position="385"/>
        <end position="405"/>
    </location>
</feature>
<comment type="similarity">
    <text evidence="3">Belongs to the multi antimicrobial extrusion (MATE) (TC 2.A.66.1) family.</text>
</comment>
<dbReference type="AlphaFoldDB" id="A0A939D7A9"/>
<keyword evidence="11 14" id="KW-0472">Membrane</keyword>
<evidence type="ECO:0000256" key="9">
    <source>
        <dbReference type="ARBA" id="ARBA00022989"/>
    </source>
</evidence>
<keyword evidence="16" id="KW-1185">Reference proteome</keyword>
<feature type="transmembrane region" description="Helical" evidence="14">
    <location>
        <begin position="219"/>
        <end position="242"/>
    </location>
</feature>
<evidence type="ECO:0000256" key="12">
    <source>
        <dbReference type="ARBA" id="ARBA00031636"/>
    </source>
</evidence>
<feature type="transmembrane region" description="Helical" evidence="14">
    <location>
        <begin position="38"/>
        <end position="59"/>
    </location>
</feature>
<feature type="transmembrane region" description="Helical" evidence="14">
    <location>
        <begin position="441"/>
        <end position="463"/>
    </location>
</feature>
<evidence type="ECO:0000256" key="11">
    <source>
        <dbReference type="ARBA" id="ARBA00023136"/>
    </source>
</evidence>
<dbReference type="NCBIfam" id="TIGR00797">
    <property type="entry name" value="matE"/>
    <property type="match status" value="1"/>
</dbReference>
<evidence type="ECO:0000256" key="14">
    <source>
        <dbReference type="SAM" id="Phobius"/>
    </source>
</evidence>
<evidence type="ECO:0000256" key="1">
    <source>
        <dbReference type="ARBA" id="ARBA00003408"/>
    </source>
</evidence>
<evidence type="ECO:0000256" key="4">
    <source>
        <dbReference type="ARBA" id="ARBA00020268"/>
    </source>
</evidence>
<gene>
    <name evidence="15" type="ORF">JYB65_03460</name>
</gene>
<comment type="caution">
    <text evidence="15">The sequence shown here is derived from an EMBL/GenBank/DDBJ whole genome shotgun (WGS) entry which is preliminary data.</text>
</comment>
<evidence type="ECO:0000256" key="13">
    <source>
        <dbReference type="SAM" id="MobiDB-lite"/>
    </source>
</evidence>
<dbReference type="EMBL" id="JAFJZZ010000001">
    <property type="protein sequence ID" value="MBN7772411.1"/>
    <property type="molecule type" value="Genomic_DNA"/>
</dbReference>
<feature type="transmembrane region" description="Helical" evidence="14">
    <location>
        <begin position="79"/>
        <end position="101"/>
    </location>
</feature>
<dbReference type="Proteomes" id="UP000664545">
    <property type="component" value="Unassembled WGS sequence"/>
</dbReference>
<dbReference type="GO" id="GO:0042910">
    <property type="term" value="F:xenobiotic transmembrane transporter activity"/>
    <property type="evidence" value="ECO:0007669"/>
    <property type="project" value="InterPro"/>
</dbReference>